<dbReference type="AlphaFoldDB" id="A0A379G6R1"/>
<gene>
    <name evidence="1" type="ORF">NCTC12026_03116</name>
</gene>
<accession>A0A379G6R1</accession>
<reference evidence="1 2" key="1">
    <citation type="submission" date="2018-06" db="EMBL/GenBank/DDBJ databases">
        <authorList>
            <consortium name="Pathogen Informatics"/>
            <person name="Doyle S."/>
        </authorList>
    </citation>
    <scope>NUCLEOTIDE SEQUENCE [LARGE SCALE GENOMIC DNA]</scope>
    <source>
        <strain evidence="1 2">NCTC12026</strain>
    </source>
</reference>
<name>A0A379G6R1_9GAMM</name>
<evidence type="ECO:0000313" key="1">
    <source>
        <dbReference type="EMBL" id="SUC36678.1"/>
    </source>
</evidence>
<dbReference type="EMBL" id="UGUA01000002">
    <property type="protein sequence ID" value="SUC36678.1"/>
    <property type="molecule type" value="Genomic_DNA"/>
</dbReference>
<protein>
    <submittedName>
        <fullName evidence="1">Uncharacterized protein</fullName>
    </submittedName>
</protein>
<proteinExistence type="predicted"/>
<organism evidence="1 2">
    <name type="scientific">Providencia rustigianii</name>
    <dbReference type="NCBI Taxonomy" id="158850"/>
    <lineage>
        <taxon>Bacteria</taxon>
        <taxon>Pseudomonadati</taxon>
        <taxon>Pseudomonadota</taxon>
        <taxon>Gammaproteobacteria</taxon>
        <taxon>Enterobacterales</taxon>
        <taxon>Morganellaceae</taxon>
        <taxon>Providencia</taxon>
    </lineage>
</organism>
<dbReference type="Proteomes" id="UP000255129">
    <property type="component" value="Unassembled WGS sequence"/>
</dbReference>
<sequence length="37" mass="4085">MAQKATVIGGYPLLQYAPLFKFMSNNRVCFESGIDSS</sequence>
<evidence type="ECO:0000313" key="2">
    <source>
        <dbReference type="Proteomes" id="UP000255129"/>
    </source>
</evidence>